<evidence type="ECO:0000313" key="2">
    <source>
        <dbReference type="Proteomes" id="UP000216113"/>
    </source>
</evidence>
<dbReference type="EMBL" id="NQKL01000024">
    <property type="protein sequence ID" value="OZY39651.1"/>
    <property type="molecule type" value="Genomic_DNA"/>
</dbReference>
<evidence type="ECO:0000313" key="1">
    <source>
        <dbReference type="EMBL" id="OZY39651.1"/>
    </source>
</evidence>
<sequence>MATRVFEPSVEPGGMDLDDNHDEDFAALRAEIEAEQEVEDREFALASLDWLTMSDFRAFTAGIRQAA</sequence>
<name>A0A266LNP2_PSEFR</name>
<accession>A0A266LNP2</accession>
<protein>
    <submittedName>
        <fullName evidence="1">Uncharacterized protein</fullName>
    </submittedName>
</protein>
<dbReference type="AlphaFoldDB" id="A0A266LNP2"/>
<proteinExistence type="predicted"/>
<dbReference type="Proteomes" id="UP000216113">
    <property type="component" value="Unassembled WGS sequence"/>
</dbReference>
<reference evidence="1 2" key="1">
    <citation type="submission" date="2017-08" db="EMBL/GenBank/DDBJ databases">
        <title>Genomic and metabolic characterisation of spoilage-associated Pseudomonas species.</title>
        <authorList>
            <person name="Stanborough T."/>
            <person name="Fegan N."/>
            <person name="Powell S.M."/>
            <person name="Singh T."/>
            <person name="Tamplin M.L."/>
            <person name="Chandry P.S."/>
        </authorList>
    </citation>
    <scope>NUCLEOTIDE SEQUENCE [LARGE SCALE GENOMIC DNA]</scope>
    <source>
        <strain evidence="1 2">F1820</strain>
    </source>
</reference>
<organism evidence="1 2">
    <name type="scientific">Pseudomonas fragi</name>
    <dbReference type="NCBI Taxonomy" id="296"/>
    <lineage>
        <taxon>Bacteria</taxon>
        <taxon>Pseudomonadati</taxon>
        <taxon>Pseudomonadota</taxon>
        <taxon>Gammaproteobacteria</taxon>
        <taxon>Pseudomonadales</taxon>
        <taxon>Pseudomonadaceae</taxon>
        <taxon>Pseudomonas</taxon>
    </lineage>
</organism>
<comment type="caution">
    <text evidence="1">The sequence shown here is derived from an EMBL/GenBank/DDBJ whole genome shotgun (WGS) entry which is preliminary data.</text>
</comment>
<dbReference type="RefSeq" id="WP_095030898.1">
    <property type="nucleotide sequence ID" value="NZ_NQKL01000024.1"/>
</dbReference>
<gene>
    <name evidence="1" type="ORF">CJF43_21540</name>
</gene>